<evidence type="ECO:0000313" key="2">
    <source>
        <dbReference type="EMBL" id="KAK6634285.1"/>
    </source>
</evidence>
<accession>A0ABR1B456</accession>
<dbReference type="Proteomes" id="UP001359485">
    <property type="component" value="Unassembled WGS sequence"/>
</dbReference>
<reference evidence="2 3" key="1">
    <citation type="submission" date="2023-09" db="EMBL/GenBank/DDBJ databases">
        <title>Genomes of two closely related lineages of the louse Polyplax serrata with different host specificities.</title>
        <authorList>
            <person name="Martinu J."/>
            <person name="Tarabai H."/>
            <person name="Stefka J."/>
            <person name="Hypsa V."/>
        </authorList>
    </citation>
    <scope>NUCLEOTIDE SEQUENCE [LARGE SCALE GENOMIC DNA]</scope>
    <source>
        <strain evidence="2">98ZLc_SE</strain>
    </source>
</reference>
<evidence type="ECO:0000256" key="1">
    <source>
        <dbReference type="SAM" id="MobiDB-lite"/>
    </source>
</evidence>
<keyword evidence="3" id="KW-1185">Reference proteome</keyword>
<proteinExistence type="predicted"/>
<protein>
    <submittedName>
        <fullName evidence="2">Uncharacterized protein</fullName>
    </submittedName>
</protein>
<comment type="caution">
    <text evidence="2">The sequence shown here is derived from an EMBL/GenBank/DDBJ whole genome shotgun (WGS) entry which is preliminary data.</text>
</comment>
<gene>
    <name evidence="2" type="ORF">RUM44_004896</name>
</gene>
<evidence type="ECO:0000313" key="3">
    <source>
        <dbReference type="Proteomes" id="UP001359485"/>
    </source>
</evidence>
<organism evidence="2 3">
    <name type="scientific">Polyplax serrata</name>
    <name type="common">Common mouse louse</name>
    <dbReference type="NCBI Taxonomy" id="468196"/>
    <lineage>
        <taxon>Eukaryota</taxon>
        <taxon>Metazoa</taxon>
        <taxon>Ecdysozoa</taxon>
        <taxon>Arthropoda</taxon>
        <taxon>Hexapoda</taxon>
        <taxon>Insecta</taxon>
        <taxon>Pterygota</taxon>
        <taxon>Neoptera</taxon>
        <taxon>Paraneoptera</taxon>
        <taxon>Psocodea</taxon>
        <taxon>Troctomorpha</taxon>
        <taxon>Phthiraptera</taxon>
        <taxon>Anoplura</taxon>
        <taxon>Polyplacidae</taxon>
        <taxon>Polyplax</taxon>
    </lineage>
</organism>
<feature type="compositionally biased region" description="Low complexity" evidence="1">
    <location>
        <begin position="33"/>
        <end position="48"/>
    </location>
</feature>
<name>A0ABR1B456_POLSC</name>
<sequence>MGDAGGSFTLCLPNDSSARSLAVSVTKLTPVRQTAQVETTTTTSTVTPPEDKPEEPAPSPPKPQVPLMVRMAKSRVFE</sequence>
<dbReference type="EMBL" id="JAWJWF010000004">
    <property type="protein sequence ID" value="KAK6634285.1"/>
    <property type="molecule type" value="Genomic_DNA"/>
</dbReference>
<feature type="region of interest" description="Disordered" evidence="1">
    <location>
        <begin position="33"/>
        <end position="67"/>
    </location>
</feature>